<accession>A0A0A8JBE5</accession>
<name>A0A0A8JBE5_9CAUD</name>
<proteinExistence type="predicted"/>
<evidence type="ECO:0000313" key="2">
    <source>
        <dbReference type="Proteomes" id="UP000203794"/>
    </source>
</evidence>
<protein>
    <submittedName>
        <fullName evidence="1">Uncharacterized protein</fullName>
    </submittedName>
</protein>
<dbReference type="Proteomes" id="UP000203794">
    <property type="component" value="Segment"/>
</dbReference>
<sequence length="130" mass="14876">MEAMTNTKLPNVVDAELFMRMKYETAFGIYNHDAPDDKSVPWPLLFCSPLEDLARVDPLDFRLDQFAENRVHEIFGLSFDELIRYPRRDFLKVINSAKKHSAKLLGAGNGAIQKLEKLLAQTPSNQQPKK</sequence>
<evidence type="ECO:0000313" key="1">
    <source>
        <dbReference type="EMBL" id="BAQ02716.2"/>
    </source>
</evidence>
<keyword evidence="2" id="KW-1185">Reference proteome</keyword>
<dbReference type="EMBL" id="AP014693">
    <property type="protein sequence ID" value="BAQ02716.2"/>
    <property type="molecule type" value="Genomic_DNA"/>
</dbReference>
<organism evidence="1 2">
    <name type="scientific">Ralstonia phage RSL2</name>
    <dbReference type="NCBI Taxonomy" id="1585840"/>
    <lineage>
        <taxon>Viruses</taxon>
        <taxon>Duplodnaviria</taxon>
        <taxon>Heunggongvirae</taxon>
        <taxon>Uroviricota</taxon>
        <taxon>Caudoviricetes</taxon>
        <taxon>Chimalliviridae</taxon>
        <taxon>Chiangmaivirus</taxon>
        <taxon>Chiangmaivirus RSL2</taxon>
    </lineage>
</organism>
<reference evidence="1 2" key="1">
    <citation type="submission" date="2014-12" db="EMBL/GenBank/DDBJ databases">
        <title>Genome analysis of a novel jumbo phage RSL2 infecting the phytopathogen Ralstonia solanacearum.</title>
        <authorList>
            <person name="Kawasaki T."/>
            <person name="Fujie M."/>
            <person name="Chatchawankanphanich O."/>
            <person name="Ogata H."/>
            <person name="Yamada T."/>
        </authorList>
    </citation>
    <scope>NUCLEOTIDE SEQUENCE [LARGE SCALE GENOMIC DNA]</scope>
    <source>
        <strain evidence="1 2">RSL2</strain>
    </source>
</reference>